<dbReference type="Proteomes" id="UP001172673">
    <property type="component" value="Unassembled WGS sequence"/>
</dbReference>
<gene>
    <name evidence="2" type="ORF">H2200_003254</name>
</gene>
<dbReference type="PANTHER" id="PTHR37540:SF5">
    <property type="entry name" value="TRANSCRIPTION FACTOR DOMAIN-CONTAINING PROTEIN"/>
    <property type="match status" value="1"/>
</dbReference>
<comment type="caution">
    <text evidence="2">The sequence shown here is derived from an EMBL/GenBank/DDBJ whole genome shotgun (WGS) entry which is preliminary data.</text>
</comment>
<feature type="region of interest" description="Disordered" evidence="1">
    <location>
        <begin position="115"/>
        <end position="136"/>
    </location>
</feature>
<evidence type="ECO:0000313" key="3">
    <source>
        <dbReference type="Proteomes" id="UP001172673"/>
    </source>
</evidence>
<evidence type="ECO:0008006" key="4">
    <source>
        <dbReference type="Google" id="ProtNLM"/>
    </source>
</evidence>
<name>A0AA39CM40_9EURO</name>
<accession>A0AA39CM40</accession>
<evidence type="ECO:0000256" key="1">
    <source>
        <dbReference type="SAM" id="MobiDB-lite"/>
    </source>
</evidence>
<proteinExistence type="predicted"/>
<organism evidence="2 3">
    <name type="scientific">Cladophialophora chaetospira</name>
    <dbReference type="NCBI Taxonomy" id="386627"/>
    <lineage>
        <taxon>Eukaryota</taxon>
        <taxon>Fungi</taxon>
        <taxon>Dikarya</taxon>
        <taxon>Ascomycota</taxon>
        <taxon>Pezizomycotina</taxon>
        <taxon>Eurotiomycetes</taxon>
        <taxon>Chaetothyriomycetidae</taxon>
        <taxon>Chaetothyriales</taxon>
        <taxon>Herpotrichiellaceae</taxon>
        <taxon>Cladophialophora</taxon>
    </lineage>
</organism>
<reference evidence="2" key="1">
    <citation type="submission" date="2022-10" db="EMBL/GenBank/DDBJ databases">
        <title>Culturing micro-colonial fungi from biological soil crusts in the Mojave desert and describing Neophaeococcomyces mojavensis, and introducing the new genera and species Taxawa tesnikishii.</title>
        <authorList>
            <person name="Kurbessoian T."/>
            <person name="Stajich J.E."/>
        </authorList>
    </citation>
    <scope>NUCLEOTIDE SEQUENCE</scope>
    <source>
        <strain evidence="2">TK_41</strain>
    </source>
</reference>
<keyword evidence="3" id="KW-1185">Reference proteome</keyword>
<sequence length="602" mass="67892">MAVPADIKILVNALGSMLDHYLLCRVKHALIPILYAEQTPRWFFSITMQVLVNLVRKRNTKETYTEAVGNGLDRGIRLTLRVCTPDSGLPAPTSAQAGSLRLWIAKRERKIAESPGQYPKRKRTYQARDDDNSKRRVYSSHQQYQTITLFVSIARKTIIRLSSKSIIPWFTDRSGYVENPSHSDLLAITYNWTRLVPIETKPGIFPLVRTFLEFANQNDAFYFCSLYTSTIHASVLQHGPDGLNRLSALSLELKGKALQCLQQDINATGSSMPSDIVINVIAALAAQEPDQNALTLRRGHHQRQSPLVKAQLLDVIAYMKPEIAHVMAMYQLVERRGGIQNIKTFGVAYLVALVDLLAANSQALPPRLPMSWKYRSPFLCIERDAHACDVHTSSPLGKGFFTISPGLKAQIEPFFYLLPYISEVSAAIAGYQCRTSHDVSPAWDLNLGDIVKFANSVHYRILCLGQPESPEAPQEENVSLDIIRLAALLHSNFVIFPVGHPSGVPNILAHKLQSILQERDDTNPFVCDSELELWMLTWGAIGALQEAILLRWFVGRIGKLTRELCNNNWPKYLEILQGFLWWSYICDDYARQIWACLEHSPE</sequence>
<dbReference type="PANTHER" id="PTHR37540">
    <property type="entry name" value="TRANSCRIPTION FACTOR (ACR-2), PUTATIVE-RELATED-RELATED"/>
    <property type="match status" value="1"/>
</dbReference>
<dbReference type="AlphaFoldDB" id="A0AA39CM40"/>
<evidence type="ECO:0000313" key="2">
    <source>
        <dbReference type="EMBL" id="KAJ9613312.1"/>
    </source>
</evidence>
<protein>
    <recommendedName>
        <fullName evidence="4">Transcription factor domain-containing protein</fullName>
    </recommendedName>
</protein>
<dbReference type="EMBL" id="JAPDRK010000004">
    <property type="protein sequence ID" value="KAJ9613312.1"/>
    <property type="molecule type" value="Genomic_DNA"/>
</dbReference>